<reference evidence="8 9" key="1">
    <citation type="journal article" date="2019" name="Int. J. Syst. Evol. Microbiol.">
        <title>The Global Catalogue of Microorganisms (GCM) 10K type strain sequencing project: providing services to taxonomists for standard genome sequencing and annotation.</title>
        <authorList>
            <consortium name="The Broad Institute Genomics Platform"/>
            <consortium name="The Broad Institute Genome Sequencing Center for Infectious Disease"/>
            <person name="Wu L."/>
            <person name="Ma J."/>
        </authorList>
    </citation>
    <scope>NUCLEOTIDE SEQUENCE [LARGE SCALE GENOMIC DNA]</scope>
    <source>
        <strain evidence="8 9">JCM 14718</strain>
    </source>
</reference>
<dbReference type="CDD" id="cd20625">
    <property type="entry name" value="CYP164-like"/>
    <property type="match status" value="1"/>
</dbReference>
<keyword evidence="2 7" id="KW-0349">Heme</keyword>
<keyword evidence="4 7" id="KW-0560">Oxidoreductase</keyword>
<keyword evidence="9" id="KW-1185">Reference proteome</keyword>
<evidence type="ECO:0000256" key="3">
    <source>
        <dbReference type="ARBA" id="ARBA00022723"/>
    </source>
</evidence>
<dbReference type="PANTHER" id="PTHR46696:SF1">
    <property type="entry name" value="CYTOCHROME P450 YJIB-RELATED"/>
    <property type="match status" value="1"/>
</dbReference>
<gene>
    <name evidence="8" type="ORF">GCM10009765_74110</name>
</gene>
<dbReference type="Proteomes" id="UP001500618">
    <property type="component" value="Unassembled WGS sequence"/>
</dbReference>
<keyword evidence="3 7" id="KW-0479">Metal-binding</keyword>
<evidence type="ECO:0000256" key="5">
    <source>
        <dbReference type="ARBA" id="ARBA00023004"/>
    </source>
</evidence>
<keyword evidence="6 7" id="KW-0503">Monooxygenase</keyword>
<dbReference type="PRINTS" id="PR00359">
    <property type="entry name" value="BP450"/>
</dbReference>
<dbReference type="InterPro" id="IPR001128">
    <property type="entry name" value="Cyt_P450"/>
</dbReference>
<dbReference type="EMBL" id="BAAANY010000038">
    <property type="protein sequence ID" value="GAA1714258.1"/>
    <property type="molecule type" value="Genomic_DNA"/>
</dbReference>
<protein>
    <submittedName>
        <fullName evidence="8">Cytochrome P450</fullName>
    </submittedName>
</protein>
<comment type="caution">
    <text evidence="8">The sequence shown here is derived from an EMBL/GenBank/DDBJ whole genome shotgun (WGS) entry which is preliminary data.</text>
</comment>
<evidence type="ECO:0000256" key="7">
    <source>
        <dbReference type="RuleBase" id="RU000461"/>
    </source>
</evidence>
<dbReference type="RefSeq" id="WP_344314760.1">
    <property type="nucleotide sequence ID" value="NZ_BAAANY010000038.1"/>
</dbReference>
<keyword evidence="5 7" id="KW-0408">Iron</keyword>
<evidence type="ECO:0000313" key="8">
    <source>
        <dbReference type="EMBL" id="GAA1714258.1"/>
    </source>
</evidence>
<dbReference type="PANTHER" id="PTHR46696">
    <property type="entry name" value="P450, PUTATIVE (EUROFUNG)-RELATED"/>
    <property type="match status" value="1"/>
</dbReference>
<sequence>MSTETEPLAFNPFDPVYRADPYPFFERLRTEAPTGRVPGVDVWYVTRYDDCEAILRHPDAGSDSTKSPVYQRLVENGVLRLPQTITGRPSFLFLDPPDHTRLRKLVSKAFTPKVVERMRPRIAEVADELLDEVMPNGRMELVWDIAYPLVFRVMSDMIGVPRADQAKFLAWSKDMSASMDMRLDAPPDAIAQQEKTMREGKDYLTALINERRRQPCDDLISELIQVEEEGGRLSQDELMSTTVLLVGAGTETTVHLICNGIHALLRHPDQLELLRRDPSLIAPAIDESLRWDPPTQLTQRMALTDLKVRDAVIPAGCPVVLVIAAANRDAERWPDPERFDVTRPTLPNLSFSLGRHFCLGPALARAEGQITIGKIIERCPELRIADEGARYRDTFVLRCLDSLPLEF</sequence>
<evidence type="ECO:0000256" key="1">
    <source>
        <dbReference type="ARBA" id="ARBA00010617"/>
    </source>
</evidence>
<evidence type="ECO:0000256" key="6">
    <source>
        <dbReference type="ARBA" id="ARBA00023033"/>
    </source>
</evidence>
<comment type="similarity">
    <text evidence="1 7">Belongs to the cytochrome P450 family.</text>
</comment>
<dbReference type="PROSITE" id="PS00086">
    <property type="entry name" value="CYTOCHROME_P450"/>
    <property type="match status" value="1"/>
</dbReference>
<name>A0ABN2IYZ3_9ACTN</name>
<evidence type="ECO:0000313" key="9">
    <source>
        <dbReference type="Proteomes" id="UP001500618"/>
    </source>
</evidence>
<accession>A0ABN2IYZ3</accession>
<dbReference type="InterPro" id="IPR036396">
    <property type="entry name" value="Cyt_P450_sf"/>
</dbReference>
<organism evidence="8 9">
    <name type="scientific">Fodinicola feengrottensis</name>
    <dbReference type="NCBI Taxonomy" id="435914"/>
    <lineage>
        <taxon>Bacteria</taxon>
        <taxon>Bacillati</taxon>
        <taxon>Actinomycetota</taxon>
        <taxon>Actinomycetes</taxon>
        <taxon>Mycobacteriales</taxon>
        <taxon>Fodinicola</taxon>
    </lineage>
</organism>
<dbReference type="InterPro" id="IPR002397">
    <property type="entry name" value="Cyt_P450_B"/>
</dbReference>
<dbReference type="Gene3D" id="1.10.630.10">
    <property type="entry name" value="Cytochrome P450"/>
    <property type="match status" value="1"/>
</dbReference>
<proteinExistence type="inferred from homology"/>
<dbReference type="Pfam" id="PF00067">
    <property type="entry name" value="p450"/>
    <property type="match status" value="1"/>
</dbReference>
<dbReference type="SUPFAM" id="SSF48264">
    <property type="entry name" value="Cytochrome P450"/>
    <property type="match status" value="1"/>
</dbReference>
<evidence type="ECO:0000256" key="4">
    <source>
        <dbReference type="ARBA" id="ARBA00023002"/>
    </source>
</evidence>
<evidence type="ECO:0000256" key="2">
    <source>
        <dbReference type="ARBA" id="ARBA00022617"/>
    </source>
</evidence>
<dbReference type="InterPro" id="IPR017972">
    <property type="entry name" value="Cyt_P450_CS"/>
</dbReference>